<dbReference type="EMBL" id="JAZDWU010000004">
    <property type="protein sequence ID" value="KAL0004100.1"/>
    <property type="molecule type" value="Genomic_DNA"/>
</dbReference>
<evidence type="ECO:0000256" key="5">
    <source>
        <dbReference type="ARBA" id="ARBA00022927"/>
    </source>
</evidence>
<keyword evidence="3" id="KW-0813">Transport</keyword>
<evidence type="ECO:0000256" key="7">
    <source>
        <dbReference type="ARBA" id="ARBA00040047"/>
    </source>
</evidence>
<protein>
    <recommendedName>
        <fullName evidence="7">Gamma-soluble NSF attachment protein</fullName>
    </recommendedName>
    <alternativeName>
        <fullName evidence="8">N-ethylmaleimide-sensitive factor attachment protein gamma</fullName>
    </alternativeName>
</protein>
<name>A0AAW2D447_9ROSI</name>
<comment type="caution">
    <text evidence="9">The sequence shown here is derived from an EMBL/GenBank/DDBJ whole genome shotgun (WGS) entry which is preliminary data.</text>
</comment>
<dbReference type="GO" id="GO:0005774">
    <property type="term" value="C:vacuolar membrane"/>
    <property type="evidence" value="ECO:0007669"/>
    <property type="project" value="TreeGrafter"/>
</dbReference>
<comment type="subcellular location">
    <subcellularLocation>
        <location evidence="1">Membrane</location>
        <topology evidence="1">Peripheral membrane protein</topology>
    </subcellularLocation>
</comment>
<dbReference type="Proteomes" id="UP001459277">
    <property type="component" value="Unassembled WGS sequence"/>
</dbReference>
<accession>A0AAW2D447</accession>
<comment type="similarity">
    <text evidence="2">Belongs to the SNAP family.</text>
</comment>
<dbReference type="InterPro" id="IPR011990">
    <property type="entry name" value="TPR-like_helical_dom_sf"/>
</dbReference>
<dbReference type="InterPro" id="IPR000744">
    <property type="entry name" value="NSF_attach"/>
</dbReference>
<evidence type="ECO:0000313" key="9">
    <source>
        <dbReference type="EMBL" id="KAL0004100.1"/>
    </source>
</evidence>
<evidence type="ECO:0000256" key="1">
    <source>
        <dbReference type="ARBA" id="ARBA00004170"/>
    </source>
</evidence>
<dbReference type="GO" id="GO:0016192">
    <property type="term" value="P:vesicle-mediated transport"/>
    <property type="evidence" value="ECO:0007669"/>
    <property type="project" value="UniProtKB-KW"/>
</dbReference>
<dbReference type="PANTHER" id="PTHR13768">
    <property type="entry name" value="SOLUBLE NSF ATTACHMENT PROTEIN SNAP"/>
    <property type="match status" value="1"/>
</dbReference>
<keyword evidence="10" id="KW-1185">Reference proteome</keyword>
<evidence type="ECO:0000256" key="4">
    <source>
        <dbReference type="ARBA" id="ARBA00022892"/>
    </source>
</evidence>
<dbReference type="PANTHER" id="PTHR13768:SF2">
    <property type="entry name" value="GAMMA-SOLUBLE NSF ATTACHMENT PROTEIN"/>
    <property type="match status" value="1"/>
</dbReference>
<evidence type="ECO:0000313" key="10">
    <source>
        <dbReference type="Proteomes" id="UP001459277"/>
    </source>
</evidence>
<sequence length="70" mass="7813">MVPWYAAKHMESATALAKEVGNWTEVADFYKRASELYMVCGRPQPAYDALAKGARNLRAPIIAEMFNCTS</sequence>
<dbReference type="GO" id="GO:0006886">
    <property type="term" value="P:intracellular protein transport"/>
    <property type="evidence" value="ECO:0007669"/>
    <property type="project" value="InterPro"/>
</dbReference>
<evidence type="ECO:0000256" key="8">
    <source>
        <dbReference type="ARBA" id="ARBA00042485"/>
    </source>
</evidence>
<dbReference type="GO" id="GO:0019905">
    <property type="term" value="F:syntaxin binding"/>
    <property type="evidence" value="ECO:0007669"/>
    <property type="project" value="TreeGrafter"/>
</dbReference>
<keyword evidence="4" id="KW-0931">ER-Golgi transport</keyword>
<evidence type="ECO:0000256" key="2">
    <source>
        <dbReference type="ARBA" id="ARBA00010050"/>
    </source>
</evidence>
<keyword evidence="6" id="KW-0472">Membrane</keyword>
<keyword evidence="5" id="KW-0653">Protein transport</keyword>
<gene>
    <name evidence="9" type="ORF">SO802_011661</name>
</gene>
<dbReference type="GO" id="GO:0031201">
    <property type="term" value="C:SNARE complex"/>
    <property type="evidence" value="ECO:0007669"/>
    <property type="project" value="TreeGrafter"/>
</dbReference>
<proteinExistence type="inferred from homology"/>
<reference evidence="9 10" key="1">
    <citation type="submission" date="2024-01" db="EMBL/GenBank/DDBJ databases">
        <title>A telomere-to-telomere, gap-free genome of sweet tea (Lithocarpus litseifolius).</title>
        <authorList>
            <person name="Zhou J."/>
        </authorList>
    </citation>
    <scope>NUCLEOTIDE SEQUENCE [LARGE SCALE GENOMIC DNA]</scope>
    <source>
        <strain evidence="9">Zhou-2022a</strain>
        <tissue evidence="9">Leaf</tissue>
    </source>
</reference>
<evidence type="ECO:0000256" key="3">
    <source>
        <dbReference type="ARBA" id="ARBA00022448"/>
    </source>
</evidence>
<dbReference type="GO" id="GO:0005483">
    <property type="term" value="F:soluble NSF attachment protein activity"/>
    <property type="evidence" value="ECO:0007669"/>
    <property type="project" value="TreeGrafter"/>
</dbReference>
<dbReference type="AlphaFoldDB" id="A0AAW2D447"/>
<dbReference type="Gene3D" id="1.25.40.10">
    <property type="entry name" value="Tetratricopeptide repeat domain"/>
    <property type="match status" value="1"/>
</dbReference>
<organism evidence="9 10">
    <name type="scientific">Lithocarpus litseifolius</name>
    <dbReference type="NCBI Taxonomy" id="425828"/>
    <lineage>
        <taxon>Eukaryota</taxon>
        <taxon>Viridiplantae</taxon>
        <taxon>Streptophyta</taxon>
        <taxon>Embryophyta</taxon>
        <taxon>Tracheophyta</taxon>
        <taxon>Spermatophyta</taxon>
        <taxon>Magnoliopsida</taxon>
        <taxon>eudicotyledons</taxon>
        <taxon>Gunneridae</taxon>
        <taxon>Pentapetalae</taxon>
        <taxon>rosids</taxon>
        <taxon>fabids</taxon>
        <taxon>Fagales</taxon>
        <taxon>Fagaceae</taxon>
        <taxon>Lithocarpus</taxon>
    </lineage>
</organism>
<evidence type="ECO:0000256" key="6">
    <source>
        <dbReference type="ARBA" id="ARBA00023136"/>
    </source>
</evidence>